<accession>A0A8S1JTI0</accession>
<dbReference type="Proteomes" id="UP000692954">
    <property type="component" value="Unassembled WGS sequence"/>
</dbReference>
<reference evidence="1" key="1">
    <citation type="submission" date="2021-01" db="EMBL/GenBank/DDBJ databases">
        <authorList>
            <consortium name="Genoscope - CEA"/>
            <person name="William W."/>
        </authorList>
    </citation>
    <scope>NUCLEOTIDE SEQUENCE</scope>
</reference>
<protein>
    <submittedName>
        <fullName evidence="1">Uncharacterized protein</fullName>
    </submittedName>
</protein>
<gene>
    <name evidence="1" type="ORF">PSON_ATCC_30995.1.T0010124</name>
</gene>
<evidence type="ECO:0000313" key="2">
    <source>
        <dbReference type="Proteomes" id="UP000692954"/>
    </source>
</evidence>
<organism evidence="1 2">
    <name type="scientific">Paramecium sonneborni</name>
    <dbReference type="NCBI Taxonomy" id="65129"/>
    <lineage>
        <taxon>Eukaryota</taxon>
        <taxon>Sar</taxon>
        <taxon>Alveolata</taxon>
        <taxon>Ciliophora</taxon>
        <taxon>Intramacronucleata</taxon>
        <taxon>Oligohymenophorea</taxon>
        <taxon>Peniculida</taxon>
        <taxon>Parameciidae</taxon>
        <taxon>Paramecium</taxon>
    </lineage>
</organism>
<comment type="caution">
    <text evidence="1">The sequence shown here is derived from an EMBL/GenBank/DDBJ whole genome shotgun (WGS) entry which is preliminary data.</text>
</comment>
<dbReference type="AlphaFoldDB" id="A0A8S1JTI0"/>
<evidence type="ECO:0000313" key="1">
    <source>
        <dbReference type="EMBL" id="CAD8045591.1"/>
    </source>
</evidence>
<keyword evidence="2" id="KW-1185">Reference proteome</keyword>
<dbReference type="EMBL" id="CAJJDN010000001">
    <property type="protein sequence ID" value="CAD8045591.1"/>
    <property type="molecule type" value="Genomic_DNA"/>
</dbReference>
<name>A0A8S1JTI0_9CILI</name>
<proteinExistence type="predicted"/>
<sequence length="286" mass="33533">MYICSICNCFIANKSDEIYKCPLKIGEQLNFLTFKMVDNCKEDQFKKYDQFSHLYCKFCNQEIGMRIGKDFSIYKCQIQEAMGSINIGVYSLKQELLFKISQILENSCYKCSVQPLLKKELSNIQIIPNVNAAIIIHQIESRVLLLGKNGLYNDLAEKLWKQTCGNVLLILYDKDENNQEELVHNLATQGEQPQLAELFQSQNLVFLTEILNLDLILQKYFAKSYNQMYPVEIVKKEEDVSNEKCLLLTYYYERYKQIDHPTQDDKLMLSLLKKSRKQLQFECKVQ</sequence>
<dbReference type="OrthoDB" id="407990at2759"/>